<name>A0A803QCI5_CANSA</name>
<evidence type="ECO:0000259" key="1">
    <source>
        <dbReference type="Pfam" id="PF13456"/>
    </source>
</evidence>
<keyword evidence="3" id="KW-1185">Reference proteome</keyword>
<dbReference type="Gramene" id="evm.model.08.835">
    <property type="protein sequence ID" value="cds.evm.model.08.835"/>
    <property type="gene ID" value="evm.TU.08.835"/>
</dbReference>
<dbReference type="CDD" id="cd06222">
    <property type="entry name" value="RNase_H_like"/>
    <property type="match status" value="1"/>
</dbReference>
<dbReference type="OMA" id="QHICLES"/>
<reference evidence="2" key="2">
    <citation type="submission" date="2021-03" db="UniProtKB">
        <authorList>
            <consortium name="EnsemblPlants"/>
        </authorList>
    </citation>
    <scope>IDENTIFICATION</scope>
</reference>
<dbReference type="InterPro" id="IPR012337">
    <property type="entry name" value="RNaseH-like_sf"/>
</dbReference>
<dbReference type="Proteomes" id="UP000596661">
    <property type="component" value="Chromosome 8"/>
</dbReference>
<evidence type="ECO:0000313" key="3">
    <source>
        <dbReference type="Proteomes" id="UP000596661"/>
    </source>
</evidence>
<dbReference type="InterPro" id="IPR044730">
    <property type="entry name" value="RNase_H-like_dom_plant"/>
</dbReference>
<dbReference type="GO" id="GO:0004523">
    <property type="term" value="F:RNA-DNA hybrid ribonuclease activity"/>
    <property type="evidence" value="ECO:0007669"/>
    <property type="project" value="InterPro"/>
</dbReference>
<dbReference type="InterPro" id="IPR036397">
    <property type="entry name" value="RNaseH_sf"/>
</dbReference>
<organism evidence="2 3">
    <name type="scientific">Cannabis sativa</name>
    <name type="common">Hemp</name>
    <name type="synonym">Marijuana</name>
    <dbReference type="NCBI Taxonomy" id="3483"/>
    <lineage>
        <taxon>Eukaryota</taxon>
        <taxon>Viridiplantae</taxon>
        <taxon>Streptophyta</taxon>
        <taxon>Embryophyta</taxon>
        <taxon>Tracheophyta</taxon>
        <taxon>Spermatophyta</taxon>
        <taxon>Magnoliopsida</taxon>
        <taxon>eudicotyledons</taxon>
        <taxon>Gunneridae</taxon>
        <taxon>Pentapetalae</taxon>
        <taxon>rosids</taxon>
        <taxon>fabids</taxon>
        <taxon>Rosales</taxon>
        <taxon>Cannabaceae</taxon>
        <taxon>Cannabis</taxon>
    </lineage>
</organism>
<dbReference type="PANTHER" id="PTHR47723">
    <property type="entry name" value="OS05G0353850 PROTEIN"/>
    <property type="match status" value="1"/>
</dbReference>
<dbReference type="GO" id="GO:0003676">
    <property type="term" value="F:nucleic acid binding"/>
    <property type="evidence" value="ECO:0007669"/>
    <property type="project" value="InterPro"/>
</dbReference>
<dbReference type="AlphaFoldDB" id="A0A803QCI5"/>
<dbReference type="PANTHER" id="PTHR47723:SF21">
    <property type="entry name" value="POLYNUCLEOTIDYL TRANSFERASE, RIBONUCLEASE H-LIKE SUPERFAMILY PROTEIN"/>
    <property type="match status" value="1"/>
</dbReference>
<reference evidence="2" key="1">
    <citation type="submission" date="2018-11" db="EMBL/GenBank/DDBJ databases">
        <authorList>
            <person name="Grassa J C."/>
        </authorList>
    </citation>
    <scope>NUCLEOTIDE SEQUENCE [LARGE SCALE GENOMIC DNA]</scope>
</reference>
<dbReference type="EMBL" id="UZAU01000693">
    <property type="status" value="NOT_ANNOTATED_CDS"/>
    <property type="molecule type" value="Genomic_DNA"/>
</dbReference>
<dbReference type="Pfam" id="PF13456">
    <property type="entry name" value="RVT_3"/>
    <property type="match status" value="1"/>
</dbReference>
<proteinExistence type="predicted"/>
<protein>
    <recommendedName>
        <fullName evidence="1">RNase H type-1 domain-containing protein</fullName>
    </recommendedName>
</protein>
<evidence type="ECO:0000313" key="2">
    <source>
        <dbReference type="EnsemblPlants" id="cds.evm.model.08.835"/>
    </source>
</evidence>
<dbReference type="SUPFAM" id="SSF53098">
    <property type="entry name" value="Ribonuclease H-like"/>
    <property type="match status" value="1"/>
</dbReference>
<dbReference type="InterPro" id="IPR053151">
    <property type="entry name" value="RNase_H-like"/>
</dbReference>
<dbReference type="EnsemblPlants" id="evm.model.08.835">
    <property type="protein sequence ID" value="cds.evm.model.08.835"/>
    <property type="gene ID" value="evm.TU.08.835"/>
</dbReference>
<feature type="domain" description="RNase H type-1" evidence="1">
    <location>
        <begin position="86"/>
        <end position="204"/>
    </location>
</feature>
<accession>A0A803QCI5</accession>
<sequence>MDSVEDEKIAQVGTLCWAIWKARNELVWDQKTRIVDEVVQFALRSLDRWNKAQLGENYPSLNPSFFNKRDELWTKPATNGIKIDVDAVIFDNESRFGIGFVVWDCKAELLVAVALNWSGKITPEAAEAMGIREALSCLKDKSFQHICLESDNLVSVQVIHSEVVMCSDFGLIVQDCKSLLNFISNVSLKFVKRSANRAEHVIARQSCWSAERMSTNENVPSELKVVLLSDCS</sequence>
<dbReference type="InterPro" id="IPR002156">
    <property type="entry name" value="RNaseH_domain"/>
</dbReference>
<dbReference type="Gene3D" id="3.30.420.10">
    <property type="entry name" value="Ribonuclease H-like superfamily/Ribonuclease H"/>
    <property type="match status" value="1"/>
</dbReference>